<keyword evidence="3" id="KW-0645">Protease</keyword>
<feature type="transmembrane region" description="Helical" evidence="1">
    <location>
        <begin position="105"/>
        <end position="126"/>
    </location>
</feature>
<keyword evidence="1" id="KW-1133">Transmembrane helix</keyword>
<dbReference type="Proteomes" id="UP001203665">
    <property type="component" value="Unassembled WGS sequence"/>
</dbReference>
<keyword evidence="1" id="KW-0812">Transmembrane</keyword>
<feature type="transmembrane region" description="Helical" evidence="1">
    <location>
        <begin position="12"/>
        <end position="30"/>
    </location>
</feature>
<dbReference type="Pfam" id="PF02517">
    <property type="entry name" value="Rce1-like"/>
    <property type="match status" value="1"/>
</dbReference>
<dbReference type="RefSeq" id="WP_251609464.1">
    <property type="nucleotide sequence ID" value="NZ_JAMQJY010000002.1"/>
</dbReference>
<keyword evidence="3" id="KW-0378">Hydrolase</keyword>
<evidence type="ECO:0000259" key="2">
    <source>
        <dbReference type="Pfam" id="PF02517"/>
    </source>
</evidence>
<feature type="transmembrane region" description="Helical" evidence="1">
    <location>
        <begin position="187"/>
        <end position="209"/>
    </location>
</feature>
<dbReference type="GO" id="GO:0008233">
    <property type="term" value="F:peptidase activity"/>
    <property type="evidence" value="ECO:0007669"/>
    <property type="project" value="UniProtKB-KW"/>
</dbReference>
<name>A0ABT0XL42_9BACI</name>
<keyword evidence="1" id="KW-0472">Membrane</keyword>
<dbReference type="InterPro" id="IPR003675">
    <property type="entry name" value="Rce1/LyrA-like_dom"/>
</dbReference>
<dbReference type="EMBL" id="JAMQJY010000002">
    <property type="protein sequence ID" value="MCM2676629.1"/>
    <property type="molecule type" value="Genomic_DNA"/>
</dbReference>
<feature type="domain" description="CAAX prenyl protease 2/Lysostaphin resistance protein A-like" evidence="2">
    <location>
        <begin position="140"/>
        <end position="250"/>
    </location>
</feature>
<gene>
    <name evidence="3" type="ORF">NDM98_14895</name>
</gene>
<evidence type="ECO:0000313" key="4">
    <source>
        <dbReference type="Proteomes" id="UP001203665"/>
    </source>
</evidence>
<feature type="transmembrane region" description="Helical" evidence="1">
    <location>
        <begin position="216"/>
        <end position="236"/>
    </location>
</feature>
<organism evidence="3 4">
    <name type="scientific">Alkalicoccobacillus plakortidis</name>
    <dbReference type="NCBI Taxonomy" id="444060"/>
    <lineage>
        <taxon>Bacteria</taxon>
        <taxon>Bacillati</taxon>
        <taxon>Bacillota</taxon>
        <taxon>Bacilli</taxon>
        <taxon>Bacillales</taxon>
        <taxon>Bacillaceae</taxon>
        <taxon>Alkalicoccobacillus</taxon>
    </lineage>
</organism>
<dbReference type="EC" id="3.4.-.-" evidence="3"/>
<keyword evidence="4" id="KW-1185">Reference proteome</keyword>
<accession>A0ABT0XL42</accession>
<sequence>METVRKPWRSFLFFMFLGVLAVLTLLPMYIEIIPEQLAEFGIPLTIPVHVIALLSLINPLLFIIVGLVVGHLLASRTGLVSFVYETDRFRRPFWSRLVKVLKPSILLGVLGGIIVMSVEFLIQPLLPSELQMVGASGSLSLIDFASRMLYGGVAEELMLRWGVMTLLAFLLWKIFSRKKLQPSPLLMWISIVLSALLFAIGHFGATAAITEITGIVLFRMLFLNGFLGLIYGLLFWKKGLEAAMIAHLVTHITLIVITFIFL</sequence>
<protein>
    <submittedName>
        <fullName evidence="3">CPBP family glutamic-type intramembrane protease</fullName>
        <ecNumber evidence="3">3.4.-.-</ecNumber>
    </submittedName>
</protein>
<comment type="caution">
    <text evidence="3">The sequence shown here is derived from an EMBL/GenBank/DDBJ whole genome shotgun (WGS) entry which is preliminary data.</text>
</comment>
<reference evidence="3" key="1">
    <citation type="submission" date="2022-06" db="EMBL/GenBank/DDBJ databases">
        <title>Alkalicoccobacillus porphyridii sp. nov., isolated from a marine red alga, Porphyridium purpureum and reclassification of Shouchella plakortidis and Shouchella gibsonii as Alkalicoccobacillus plakortidis comb. nov. and Alkalicoccobacillus gibsonii comb. nov.</title>
        <authorList>
            <person name="Kim K.H."/>
            <person name="Lee J.K."/>
            <person name="Han D.M."/>
            <person name="Baek J.H."/>
            <person name="Jeon C.O."/>
        </authorList>
    </citation>
    <scope>NUCLEOTIDE SEQUENCE</scope>
    <source>
        <strain evidence="3">DSM 19153</strain>
    </source>
</reference>
<feature type="transmembrane region" description="Helical" evidence="1">
    <location>
        <begin position="242"/>
        <end position="261"/>
    </location>
</feature>
<feature type="transmembrane region" description="Helical" evidence="1">
    <location>
        <begin position="157"/>
        <end position="175"/>
    </location>
</feature>
<dbReference type="GO" id="GO:0006508">
    <property type="term" value="P:proteolysis"/>
    <property type="evidence" value="ECO:0007669"/>
    <property type="project" value="UniProtKB-KW"/>
</dbReference>
<proteinExistence type="predicted"/>
<evidence type="ECO:0000313" key="3">
    <source>
        <dbReference type="EMBL" id="MCM2676629.1"/>
    </source>
</evidence>
<evidence type="ECO:0000256" key="1">
    <source>
        <dbReference type="SAM" id="Phobius"/>
    </source>
</evidence>